<reference evidence="10" key="1">
    <citation type="submission" date="2014-05" db="EMBL/GenBank/DDBJ databases">
        <authorList>
            <person name="Horn Fabian"/>
        </authorList>
    </citation>
    <scope>NUCLEOTIDE SEQUENCE</scope>
</reference>
<keyword evidence="10" id="KW-0762">Sugar transport</keyword>
<dbReference type="PANTHER" id="PTHR43744">
    <property type="entry name" value="ABC TRANSPORTER PERMEASE PROTEIN MG189-RELATED-RELATED"/>
    <property type="match status" value="1"/>
</dbReference>
<comment type="subcellular location">
    <subcellularLocation>
        <location evidence="1 7">Cell membrane</location>
        <topology evidence="1 7">Multi-pass membrane protein</topology>
    </subcellularLocation>
</comment>
<keyword evidence="6 7" id="KW-0472">Membrane</keyword>
<feature type="transmembrane region" description="Helical" evidence="7">
    <location>
        <begin position="166"/>
        <end position="185"/>
    </location>
</feature>
<dbReference type="Pfam" id="PF00528">
    <property type="entry name" value="BPD_transp_1"/>
    <property type="match status" value="1"/>
</dbReference>
<dbReference type="InterPro" id="IPR000515">
    <property type="entry name" value="MetI-like"/>
</dbReference>
<dbReference type="GO" id="GO:0055085">
    <property type="term" value="P:transmembrane transport"/>
    <property type="evidence" value="ECO:0007669"/>
    <property type="project" value="InterPro"/>
</dbReference>
<evidence type="ECO:0000256" key="1">
    <source>
        <dbReference type="ARBA" id="ARBA00004651"/>
    </source>
</evidence>
<dbReference type="CDD" id="cd06261">
    <property type="entry name" value="TM_PBP2"/>
    <property type="match status" value="1"/>
</dbReference>
<comment type="similarity">
    <text evidence="7">Belongs to the binding-protein-dependent transport system permease family.</text>
</comment>
<keyword evidence="4 7" id="KW-0812">Transmembrane</keyword>
<feature type="region of interest" description="Disordered" evidence="8">
    <location>
        <begin position="1"/>
        <end position="25"/>
    </location>
</feature>
<evidence type="ECO:0000259" key="9">
    <source>
        <dbReference type="PROSITE" id="PS50928"/>
    </source>
</evidence>
<dbReference type="HOGENOM" id="CLU_016047_1_2_11"/>
<dbReference type="RefSeq" id="WP_052701109.1">
    <property type="nucleotide sequence ID" value="NZ_BAABDR010000078.1"/>
</dbReference>
<dbReference type="PANTHER" id="PTHR43744:SF12">
    <property type="entry name" value="ABC TRANSPORTER PERMEASE PROTEIN MG189-RELATED"/>
    <property type="match status" value="1"/>
</dbReference>
<sequence length="301" mass="32323">MSVAVSPDTSARGARGGGTAPARGRRRGFPIGRTAVYVALTALAIFSLGPIVLFFFNALKTNSEYAADSLGLPTSWTWSNFTSAWSQANMGAGLWNSLQIVLGTVAITCVVASLAAYALARLKVRGASAFMTYLLVSSALPSQMFLVPLFYMWARAGLYDTRIGLVLIYCGLFSPFGTLLLRSFLLGIPREMEEAARVDGAGELRVFLQVVLPNAVPGILTVALTTGLSAYNEFLFAVTMIQSDSKMPLSTTFFTFQQGFTQNFTLISAAGFIMIAPMLILFLLLQRRFINGLANSGMGGI</sequence>
<accession>A0A060ZCC2</accession>
<feature type="transmembrane region" description="Helical" evidence="7">
    <location>
        <begin position="100"/>
        <end position="120"/>
    </location>
</feature>
<organism evidence="10">
    <name type="scientific">Streptomyces iranensis</name>
    <dbReference type="NCBI Taxonomy" id="576784"/>
    <lineage>
        <taxon>Bacteria</taxon>
        <taxon>Bacillati</taxon>
        <taxon>Actinomycetota</taxon>
        <taxon>Actinomycetes</taxon>
        <taxon>Kitasatosporales</taxon>
        <taxon>Streptomycetaceae</taxon>
        <taxon>Streptomyces</taxon>
        <taxon>Streptomyces violaceusniger group</taxon>
    </lineage>
</organism>
<evidence type="ECO:0000256" key="7">
    <source>
        <dbReference type="RuleBase" id="RU363032"/>
    </source>
</evidence>
<dbReference type="EMBL" id="JAGGLR010000011">
    <property type="protein sequence ID" value="MBP2063352.1"/>
    <property type="molecule type" value="Genomic_DNA"/>
</dbReference>
<dbReference type="InterPro" id="IPR035906">
    <property type="entry name" value="MetI-like_sf"/>
</dbReference>
<dbReference type="SUPFAM" id="SSF161098">
    <property type="entry name" value="MetI-like"/>
    <property type="match status" value="1"/>
</dbReference>
<feature type="transmembrane region" description="Helical" evidence="7">
    <location>
        <begin position="264"/>
        <end position="285"/>
    </location>
</feature>
<reference evidence="11 12" key="2">
    <citation type="submission" date="2021-03" db="EMBL/GenBank/DDBJ databases">
        <title>Genomic Encyclopedia of Type Strains, Phase IV (KMG-IV): sequencing the most valuable type-strain genomes for metagenomic binning, comparative biology and taxonomic classification.</title>
        <authorList>
            <person name="Goeker M."/>
        </authorList>
    </citation>
    <scope>NUCLEOTIDE SEQUENCE [LARGE SCALE GENOMIC DNA]</scope>
    <source>
        <strain evidence="11 12">DSM 41954</strain>
    </source>
</reference>
<feature type="transmembrane region" description="Helical" evidence="7">
    <location>
        <begin position="35"/>
        <end position="56"/>
    </location>
</feature>
<evidence type="ECO:0000256" key="8">
    <source>
        <dbReference type="SAM" id="MobiDB-lite"/>
    </source>
</evidence>
<dbReference type="AlphaFoldDB" id="A0A060ZCC2"/>
<evidence type="ECO:0000256" key="4">
    <source>
        <dbReference type="ARBA" id="ARBA00022692"/>
    </source>
</evidence>
<dbReference type="GO" id="GO:0005886">
    <property type="term" value="C:plasma membrane"/>
    <property type="evidence" value="ECO:0007669"/>
    <property type="project" value="UniProtKB-SubCell"/>
</dbReference>
<name>A0A060ZCC2_9ACTN</name>
<evidence type="ECO:0000256" key="2">
    <source>
        <dbReference type="ARBA" id="ARBA00022448"/>
    </source>
</evidence>
<proteinExistence type="inferred from homology"/>
<feature type="domain" description="ABC transmembrane type-1" evidence="9">
    <location>
        <begin position="94"/>
        <end position="285"/>
    </location>
</feature>
<dbReference type="PROSITE" id="PS50928">
    <property type="entry name" value="ABC_TM1"/>
    <property type="match status" value="1"/>
</dbReference>
<keyword evidence="2 7" id="KW-0813">Transport</keyword>
<evidence type="ECO:0000256" key="6">
    <source>
        <dbReference type="ARBA" id="ARBA00023136"/>
    </source>
</evidence>
<keyword evidence="12" id="KW-1185">Reference proteome</keyword>
<evidence type="ECO:0000313" key="10">
    <source>
        <dbReference type="EMBL" id="CDR01703.1"/>
    </source>
</evidence>
<dbReference type="EMBL" id="LK022848">
    <property type="protein sequence ID" value="CDR01703.1"/>
    <property type="molecule type" value="Genomic_DNA"/>
</dbReference>
<protein>
    <submittedName>
        <fullName evidence="10">Multiple sugar transport system permeaseprotein</fullName>
    </submittedName>
    <submittedName>
        <fullName evidence="11">Raffinose/stachyose/melibiose transport system permease protein</fullName>
    </submittedName>
</protein>
<keyword evidence="5 7" id="KW-1133">Transmembrane helix</keyword>
<feature type="transmembrane region" description="Helical" evidence="7">
    <location>
        <begin position="206"/>
        <end position="231"/>
    </location>
</feature>
<evidence type="ECO:0000313" key="12">
    <source>
        <dbReference type="Proteomes" id="UP000756710"/>
    </source>
</evidence>
<evidence type="ECO:0000256" key="5">
    <source>
        <dbReference type="ARBA" id="ARBA00022989"/>
    </source>
</evidence>
<feature type="transmembrane region" description="Helical" evidence="7">
    <location>
        <begin position="132"/>
        <end position="154"/>
    </location>
</feature>
<dbReference type="Proteomes" id="UP000756710">
    <property type="component" value="Unassembled WGS sequence"/>
</dbReference>
<evidence type="ECO:0000256" key="3">
    <source>
        <dbReference type="ARBA" id="ARBA00022475"/>
    </source>
</evidence>
<dbReference type="GeneID" id="32465971"/>
<evidence type="ECO:0000313" key="11">
    <source>
        <dbReference type="EMBL" id="MBP2063352.1"/>
    </source>
</evidence>
<gene>
    <name evidence="11" type="ORF">J2Z30_004373</name>
    <name evidence="10" type="ORF">SIRAN453</name>
</gene>
<dbReference type="Gene3D" id="1.10.3720.10">
    <property type="entry name" value="MetI-like"/>
    <property type="match status" value="1"/>
</dbReference>
<keyword evidence="3" id="KW-1003">Cell membrane</keyword>